<dbReference type="Proteomes" id="UP000611723">
    <property type="component" value="Unassembled WGS sequence"/>
</dbReference>
<dbReference type="RefSeq" id="WP_201432996.1">
    <property type="nucleotide sequence ID" value="NZ_JAEQBW010000016.1"/>
</dbReference>
<keyword evidence="2" id="KW-1185">Reference proteome</keyword>
<name>A0A935CBS0_9BACT</name>
<dbReference type="AlphaFoldDB" id="A0A935CBS0"/>
<dbReference type="EMBL" id="JAEQBW010000016">
    <property type="protein sequence ID" value="MBK6267310.1"/>
    <property type="molecule type" value="Genomic_DNA"/>
</dbReference>
<evidence type="ECO:0000313" key="2">
    <source>
        <dbReference type="Proteomes" id="UP000611723"/>
    </source>
</evidence>
<evidence type="ECO:0000313" key="1">
    <source>
        <dbReference type="EMBL" id="MBK6267310.1"/>
    </source>
</evidence>
<sequence>MNFDRVILILACTSLMSYQLFSQEINIGIKSIDIPEYPRGDYVPFSNCPRSQVTKLQFRVENRGDNFNKAGKPQFGSVQIKRLSDGEVLLKEEAVYDFRGFTPGWMNFRFAPIDLSQPGLYEITVESYLIDLETYKKDRSLKPIDSDMSDNKVTYLNRVFDPETLEKDKTYTFNFDDIETKKDLAQQGWNYSYLPDSLRISDKGINGSNAIEMNFTREKNKRKLFTPPVVVTKGAEIDLQFKLVDAKSGKNVTEELISSEGFKVLISFQDICSTGLKVTSTYSIPSARSTEDGYFKFPFILKYNGAGNFRGQIEFSNLSEYQDLLLVIDNVEIIPRS</sequence>
<protein>
    <submittedName>
        <fullName evidence="1">Uncharacterized protein</fullName>
    </submittedName>
</protein>
<accession>A0A935CBS0</accession>
<gene>
    <name evidence="1" type="ORF">JKA74_19870</name>
</gene>
<organism evidence="1 2">
    <name type="scientific">Marivirga aurantiaca</name>
    <dbReference type="NCBI Taxonomy" id="2802615"/>
    <lineage>
        <taxon>Bacteria</taxon>
        <taxon>Pseudomonadati</taxon>
        <taxon>Bacteroidota</taxon>
        <taxon>Cytophagia</taxon>
        <taxon>Cytophagales</taxon>
        <taxon>Marivirgaceae</taxon>
        <taxon>Marivirga</taxon>
    </lineage>
</organism>
<comment type="caution">
    <text evidence="1">The sequence shown here is derived from an EMBL/GenBank/DDBJ whole genome shotgun (WGS) entry which is preliminary data.</text>
</comment>
<reference evidence="1" key="1">
    <citation type="submission" date="2021-01" db="EMBL/GenBank/DDBJ databases">
        <title>Marivirga aurantiaca sp. nov., isolated from intertidal surface sediments.</title>
        <authorList>
            <person name="Zhang M."/>
        </authorList>
    </citation>
    <scope>NUCLEOTIDE SEQUENCE</scope>
    <source>
        <strain evidence="1">S37H4</strain>
    </source>
</reference>
<proteinExistence type="predicted"/>